<reference evidence="16 17" key="1">
    <citation type="submission" date="2020-08" db="EMBL/GenBank/DDBJ databases">
        <title>Genomic Encyclopedia of Type Strains, Phase IV (KMG-IV): sequencing the most valuable type-strain genomes for metagenomic binning, comparative biology and taxonomic classification.</title>
        <authorList>
            <person name="Goeker M."/>
        </authorList>
    </citation>
    <scope>NUCLEOTIDE SEQUENCE [LARGE SCALE GENOMIC DNA]</scope>
    <source>
        <strain evidence="16 17">DSM 15867</strain>
    </source>
</reference>
<dbReference type="EMBL" id="JACHNY010000001">
    <property type="protein sequence ID" value="MBB4615996.1"/>
    <property type="molecule type" value="Genomic_DNA"/>
</dbReference>
<comment type="subcellular location">
    <subcellularLocation>
        <location evidence="1 9">Cell outer membrane</location>
        <topology evidence="1 9">Multi-pass membrane protein</topology>
    </subcellularLocation>
</comment>
<sequence length="1041" mass="111377">MKLRQSVSLFALGGALAIAVPATAQQTSDADTTDQLAGSAAAATSSGDSPSIDQERAASSAARGAAIAGVAASTDQSGDGGEVIVTGTRIQRPNIASAAPVTSVTAADIRAQAPVNVEEVLNRLPQISPDNQQTYQDSDGRQRIKLRSLGFERTLVLIDGKRLGTQNGQDTNIIPVSLLERVDILTGGASSVYGSDAVAGVVNFILRPDFDGVRIDANYNFYNHDNKANIVTPVAEASGFTPRLGQVNDGGRTDVTLTVGKRLFDGTLNLSGFVNYKHADLIPYDARSTSACQLVQAAKDGPLSCSLSTYSTSGYISPLSGANSGRAYVNDPAGSRTFVPYGVGAGNAANPYDGYSYQRQLNRVNAGGFVTLKLAPEYEIYGSALWFRDKSINRYPTRVFAAANYDAGQYLVNCDNPFLSAGQRTTLCGAASSGLVPLDVRYRFSGLPYQVDSYVNKGIRATGGIRGKVGDAWTYDLGGVYARNQQDWNSSRLLNYTAVNRSLNVVAVNGTPTCVSRIDGSDPNCVPFDAFSAGNNNQALLDYLSQGVGPAIQTTVGILYDVQANVTGDLGKYGITSPFANDGVAIALGTEFRKDRQFSSATAGFREDYGGSDSDLSQHVWEANAEVQLPLVQDRPFAHLVQANVAGRVSKYSSNPSTFTTWKLEGLYAPVSDLTVRASFNKAQRAPTVVEAYQASNISYTRQGGSQNDFCAPTVTTNPQTGAVTYGTPVASREVCRATGLADALYGSTTLLCPDNQCTVRSGGFTADPETAYTQTYGLVLKPSFLRGLTFSVDRYRIKINNSLGYNDYTYYTDGCQRSNGDPFFCSGIVRAANGTLYAPLNSNATSGFIRQGTTNYYFSIARGWDFQGNYALGLGGAGRLDFDFNGTRTTFAGGQDAPDQPQRNCTGYFGNGCSQLLPKWAHTLRTTYTLPDNAFSASFNWRYTGSLTSANNSGDPAIGGTPDRAQTTFYYIGAQSYFDLALTFNIAQRFSLRLIANNLFDKNPPILANSYNISLARSNTIPQRYDSLGRNLAVSTTIQF</sequence>
<feature type="chain" id="PRO_5031506118" evidence="13">
    <location>
        <begin position="25"/>
        <end position="1041"/>
    </location>
</feature>
<proteinExistence type="inferred from homology"/>
<evidence type="ECO:0000259" key="14">
    <source>
        <dbReference type="Pfam" id="PF00593"/>
    </source>
</evidence>
<feature type="region of interest" description="Disordered" evidence="12">
    <location>
        <begin position="25"/>
        <end position="59"/>
    </location>
</feature>
<dbReference type="Pfam" id="PF00593">
    <property type="entry name" value="TonB_dep_Rec_b-barrel"/>
    <property type="match status" value="1"/>
</dbReference>
<evidence type="ECO:0000256" key="13">
    <source>
        <dbReference type="SAM" id="SignalP"/>
    </source>
</evidence>
<dbReference type="PANTHER" id="PTHR47234">
    <property type="match status" value="1"/>
</dbReference>
<evidence type="ECO:0000256" key="9">
    <source>
        <dbReference type="PROSITE-ProRule" id="PRU01360"/>
    </source>
</evidence>
<comment type="similarity">
    <text evidence="9 11">Belongs to the TonB-dependent receptor family.</text>
</comment>
<feature type="short sequence motif" description="TonB C-terminal box" evidence="10">
    <location>
        <begin position="1024"/>
        <end position="1041"/>
    </location>
</feature>
<evidence type="ECO:0000256" key="8">
    <source>
        <dbReference type="ARBA" id="ARBA00023237"/>
    </source>
</evidence>
<dbReference type="Pfam" id="PF07715">
    <property type="entry name" value="Plug"/>
    <property type="match status" value="1"/>
</dbReference>
<evidence type="ECO:0000256" key="1">
    <source>
        <dbReference type="ARBA" id="ARBA00004571"/>
    </source>
</evidence>
<keyword evidence="4 9" id="KW-0812">Transmembrane</keyword>
<comment type="caution">
    <text evidence="16">The sequence shown here is derived from an EMBL/GenBank/DDBJ whole genome shotgun (WGS) entry which is preliminary data.</text>
</comment>
<accession>A0A7W7AFH4</accession>
<dbReference type="GO" id="GO:0009279">
    <property type="term" value="C:cell outer membrane"/>
    <property type="evidence" value="ECO:0007669"/>
    <property type="project" value="UniProtKB-SubCell"/>
</dbReference>
<evidence type="ECO:0000256" key="10">
    <source>
        <dbReference type="PROSITE-ProRule" id="PRU10144"/>
    </source>
</evidence>
<dbReference type="PROSITE" id="PS01156">
    <property type="entry name" value="TONB_DEPENDENT_REC_2"/>
    <property type="match status" value="1"/>
</dbReference>
<dbReference type="InterPro" id="IPR000531">
    <property type="entry name" value="Beta-barrel_TonB"/>
</dbReference>
<keyword evidence="7 9" id="KW-0472">Membrane</keyword>
<evidence type="ECO:0000256" key="4">
    <source>
        <dbReference type="ARBA" id="ARBA00022692"/>
    </source>
</evidence>
<evidence type="ECO:0000313" key="16">
    <source>
        <dbReference type="EMBL" id="MBB4615996.1"/>
    </source>
</evidence>
<dbReference type="InterPro" id="IPR037066">
    <property type="entry name" value="Plug_dom_sf"/>
</dbReference>
<evidence type="ECO:0000256" key="12">
    <source>
        <dbReference type="SAM" id="MobiDB-lite"/>
    </source>
</evidence>
<protein>
    <submittedName>
        <fullName evidence="16">Outer membrane receptor protein involved in Fe transport</fullName>
    </submittedName>
</protein>
<dbReference type="AlphaFoldDB" id="A0A7W7AFH4"/>
<dbReference type="InterPro" id="IPR039426">
    <property type="entry name" value="TonB-dep_rcpt-like"/>
</dbReference>
<feature type="domain" description="TonB-dependent receptor-like beta-barrel" evidence="14">
    <location>
        <begin position="464"/>
        <end position="1000"/>
    </location>
</feature>
<dbReference type="InterPro" id="IPR036942">
    <property type="entry name" value="Beta-barrel_TonB_sf"/>
</dbReference>
<dbReference type="InterPro" id="IPR012910">
    <property type="entry name" value="Plug_dom"/>
</dbReference>
<evidence type="ECO:0000256" key="7">
    <source>
        <dbReference type="ARBA" id="ARBA00023136"/>
    </source>
</evidence>
<evidence type="ECO:0000256" key="6">
    <source>
        <dbReference type="ARBA" id="ARBA00023077"/>
    </source>
</evidence>
<keyword evidence="16" id="KW-0675">Receptor</keyword>
<dbReference type="Proteomes" id="UP000574769">
    <property type="component" value="Unassembled WGS sequence"/>
</dbReference>
<name>A0A7W7AFH4_9SPHN</name>
<keyword evidence="17" id="KW-1185">Reference proteome</keyword>
<dbReference type="PANTHER" id="PTHR47234:SF3">
    <property type="entry name" value="SECRETIN_TONB SHORT N-TERMINAL DOMAIN-CONTAINING PROTEIN"/>
    <property type="match status" value="1"/>
</dbReference>
<dbReference type="RefSeq" id="WP_184110554.1">
    <property type="nucleotide sequence ID" value="NZ_JACHNY010000001.1"/>
</dbReference>
<dbReference type="SUPFAM" id="SSF56935">
    <property type="entry name" value="Porins"/>
    <property type="match status" value="1"/>
</dbReference>
<dbReference type="InterPro" id="IPR010917">
    <property type="entry name" value="TonB_rcpt_CS"/>
</dbReference>
<dbReference type="Gene3D" id="2.40.170.20">
    <property type="entry name" value="TonB-dependent receptor, beta-barrel domain"/>
    <property type="match status" value="1"/>
</dbReference>
<organism evidence="16 17">
    <name type="scientific">Sphingomonas abaci</name>
    <dbReference type="NCBI Taxonomy" id="237611"/>
    <lineage>
        <taxon>Bacteria</taxon>
        <taxon>Pseudomonadati</taxon>
        <taxon>Pseudomonadota</taxon>
        <taxon>Alphaproteobacteria</taxon>
        <taxon>Sphingomonadales</taxon>
        <taxon>Sphingomonadaceae</taxon>
        <taxon>Sphingomonas</taxon>
    </lineage>
</organism>
<keyword evidence="3 9" id="KW-1134">Transmembrane beta strand</keyword>
<keyword evidence="6 11" id="KW-0798">TonB box</keyword>
<evidence type="ECO:0000256" key="5">
    <source>
        <dbReference type="ARBA" id="ARBA00022729"/>
    </source>
</evidence>
<evidence type="ECO:0000256" key="2">
    <source>
        <dbReference type="ARBA" id="ARBA00022448"/>
    </source>
</evidence>
<evidence type="ECO:0000259" key="15">
    <source>
        <dbReference type="Pfam" id="PF07715"/>
    </source>
</evidence>
<keyword evidence="8 9" id="KW-0998">Cell outer membrane</keyword>
<evidence type="ECO:0000256" key="3">
    <source>
        <dbReference type="ARBA" id="ARBA00022452"/>
    </source>
</evidence>
<keyword evidence="5 13" id="KW-0732">Signal</keyword>
<dbReference type="PROSITE" id="PS52016">
    <property type="entry name" value="TONB_DEPENDENT_REC_3"/>
    <property type="match status" value="1"/>
</dbReference>
<dbReference type="Gene3D" id="2.170.130.10">
    <property type="entry name" value="TonB-dependent receptor, plug domain"/>
    <property type="match status" value="1"/>
</dbReference>
<feature type="signal peptide" evidence="13">
    <location>
        <begin position="1"/>
        <end position="24"/>
    </location>
</feature>
<evidence type="ECO:0000313" key="17">
    <source>
        <dbReference type="Proteomes" id="UP000574769"/>
    </source>
</evidence>
<keyword evidence="2 9" id="KW-0813">Transport</keyword>
<evidence type="ECO:0000256" key="11">
    <source>
        <dbReference type="RuleBase" id="RU003357"/>
    </source>
</evidence>
<gene>
    <name evidence="16" type="ORF">GGQ96_000102</name>
</gene>
<feature type="domain" description="TonB-dependent receptor plug" evidence="15">
    <location>
        <begin position="96"/>
        <end position="201"/>
    </location>
</feature>